<dbReference type="FunFam" id="3.90.1600.10:FF:000006">
    <property type="entry name" value="DNA polymerase epsilon catalytic subunit"/>
    <property type="match status" value="1"/>
</dbReference>
<evidence type="ECO:0000256" key="7">
    <source>
        <dbReference type="ARBA" id="ARBA00022705"/>
    </source>
</evidence>
<evidence type="ECO:0000256" key="11">
    <source>
        <dbReference type="ARBA" id="ARBA00022932"/>
    </source>
</evidence>
<feature type="region of interest" description="Disordered" evidence="20">
    <location>
        <begin position="222"/>
        <end position="245"/>
    </location>
</feature>
<keyword evidence="9 19" id="KW-0863">Zinc-finger</keyword>
<keyword evidence="15 19" id="KW-0539">Nucleus</keyword>
<keyword evidence="13 19" id="KW-0411">Iron-sulfur</keyword>
<proteinExistence type="inferred from homology"/>
<evidence type="ECO:0000256" key="14">
    <source>
        <dbReference type="ARBA" id="ARBA00023125"/>
    </source>
</evidence>
<name>A0AAX4JMA8_9TREE</name>
<protein>
    <recommendedName>
        <fullName evidence="19">DNA polymerase epsilon catalytic subunit</fullName>
        <ecNumber evidence="19">2.7.7.7</ecNumber>
    </recommendedName>
</protein>
<dbReference type="PANTHER" id="PTHR10670">
    <property type="entry name" value="DNA POLYMERASE EPSILON CATALYTIC SUBUNIT A"/>
    <property type="match status" value="1"/>
</dbReference>
<evidence type="ECO:0000256" key="20">
    <source>
        <dbReference type="SAM" id="MobiDB-lite"/>
    </source>
</evidence>
<dbReference type="FunFam" id="1.10.132.60:FF:000002">
    <property type="entry name" value="DNA polymerase epsilon catalytic subunit"/>
    <property type="match status" value="1"/>
</dbReference>
<dbReference type="RefSeq" id="XP_066072677.1">
    <property type="nucleotide sequence ID" value="XM_066216580.1"/>
</dbReference>
<keyword evidence="12 19" id="KW-0408">Iron</keyword>
<dbReference type="SMART" id="SM01159">
    <property type="entry name" value="DUF1744"/>
    <property type="match status" value="1"/>
</dbReference>
<evidence type="ECO:0000256" key="13">
    <source>
        <dbReference type="ARBA" id="ARBA00023014"/>
    </source>
</evidence>
<dbReference type="EMBL" id="CP144098">
    <property type="protein sequence ID" value="WWC85914.1"/>
    <property type="molecule type" value="Genomic_DNA"/>
</dbReference>
<evidence type="ECO:0000313" key="22">
    <source>
        <dbReference type="EMBL" id="WWC85914.1"/>
    </source>
</evidence>
<gene>
    <name evidence="22" type="ORF">L201_000784</name>
</gene>
<evidence type="ECO:0000256" key="19">
    <source>
        <dbReference type="RuleBase" id="RU365029"/>
    </source>
</evidence>
<dbReference type="GO" id="GO:0006272">
    <property type="term" value="P:leading strand elongation"/>
    <property type="evidence" value="ECO:0007669"/>
    <property type="project" value="TreeGrafter"/>
</dbReference>
<dbReference type="Gene3D" id="3.30.342.10">
    <property type="entry name" value="DNA Polymerase, chain B, domain 1"/>
    <property type="match status" value="1"/>
</dbReference>
<dbReference type="CDD" id="cd05779">
    <property type="entry name" value="DNA_polB_epsilon_exo"/>
    <property type="match status" value="1"/>
</dbReference>
<evidence type="ECO:0000256" key="12">
    <source>
        <dbReference type="ARBA" id="ARBA00023004"/>
    </source>
</evidence>
<evidence type="ECO:0000256" key="9">
    <source>
        <dbReference type="ARBA" id="ARBA00022771"/>
    </source>
</evidence>
<dbReference type="InterPro" id="IPR023211">
    <property type="entry name" value="DNA_pol_palm_dom_sf"/>
</dbReference>
<dbReference type="SUPFAM" id="SSF53098">
    <property type="entry name" value="Ribonuclease H-like"/>
    <property type="match status" value="1"/>
</dbReference>
<evidence type="ECO:0000256" key="2">
    <source>
        <dbReference type="ARBA" id="ARBA00004123"/>
    </source>
</evidence>
<keyword evidence="10 19" id="KW-0862">Zinc</keyword>
<dbReference type="InterPro" id="IPR042087">
    <property type="entry name" value="DNA_pol_B_thumb"/>
</dbReference>
<dbReference type="GO" id="GO:0008270">
    <property type="term" value="F:zinc ion binding"/>
    <property type="evidence" value="ECO:0007669"/>
    <property type="project" value="UniProtKB-KW"/>
</dbReference>
<evidence type="ECO:0000256" key="18">
    <source>
        <dbReference type="ARBA" id="ARBA00065544"/>
    </source>
</evidence>
<dbReference type="GO" id="GO:0000166">
    <property type="term" value="F:nucleotide binding"/>
    <property type="evidence" value="ECO:0007669"/>
    <property type="project" value="InterPro"/>
</dbReference>
<evidence type="ECO:0000256" key="10">
    <source>
        <dbReference type="ARBA" id="ARBA00022833"/>
    </source>
</evidence>
<comment type="similarity">
    <text evidence="3 19">Belongs to the DNA polymerase type-B family.</text>
</comment>
<dbReference type="EC" id="2.7.7.7" evidence="19"/>
<dbReference type="GO" id="GO:0045004">
    <property type="term" value="P:DNA replication proofreading"/>
    <property type="evidence" value="ECO:0007669"/>
    <property type="project" value="TreeGrafter"/>
</dbReference>
<dbReference type="Pfam" id="PF22634">
    <property type="entry name" value="POL2_thumb"/>
    <property type="match status" value="1"/>
</dbReference>
<dbReference type="InterPro" id="IPR006133">
    <property type="entry name" value="DNA-dir_DNA_pol_B_exonuc"/>
</dbReference>
<dbReference type="GO" id="GO:0006287">
    <property type="term" value="P:base-excision repair, gap-filling"/>
    <property type="evidence" value="ECO:0007669"/>
    <property type="project" value="TreeGrafter"/>
</dbReference>
<dbReference type="InterPro" id="IPR029703">
    <property type="entry name" value="POL2"/>
</dbReference>
<feature type="compositionally biased region" description="Basic and acidic residues" evidence="20">
    <location>
        <begin position="231"/>
        <end position="245"/>
    </location>
</feature>
<dbReference type="GO" id="GO:0003677">
    <property type="term" value="F:DNA binding"/>
    <property type="evidence" value="ECO:0007669"/>
    <property type="project" value="UniProtKB-KW"/>
</dbReference>
<dbReference type="Pfam" id="PF08490">
    <property type="entry name" value="DUF1744"/>
    <property type="match status" value="1"/>
</dbReference>
<dbReference type="Gene3D" id="1.10.132.60">
    <property type="entry name" value="DNA polymerase family B, C-terminal domain"/>
    <property type="match status" value="1"/>
</dbReference>
<dbReference type="Pfam" id="PF22912">
    <property type="entry name" value="zf-DPOE"/>
    <property type="match status" value="1"/>
</dbReference>
<evidence type="ECO:0000256" key="16">
    <source>
        <dbReference type="ARBA" id="ARBA00049244"/>
    </source>
</evidence>
<dbReference type="InterPro" id="IPR013697">
    <property type="entry name" value="DNA_pol_e_suA_C"/>
</dbReference>
<dbReference type="InterPro" id="IPR055191">
    <property type="entry name" value="POL2_thumb"/>
</dbReference>
<dbReference type="SMART" id="SM00486">
    <property type="entry name" value="POLBc"/>
    <property type="match status" value="1"/>
</dbReference>
<comment type="catalytic activity">
    <reaction evidence="16 19">
        <text>DNA(n) + a 2'-deoxyribonucleoside 5'-triphosphate = DNA(n+1) + diphosphate</text>
        <dbReference type="Rhea" id="RHEA:22508"/>
        <dbReference type="Rhea" id="RHEA-COMP:17339"/>
        <dbReference type="Rhea" id="RHEA-COMP:17340"/>
        <dbReference type="ChEBI" id="CHEBI:33019"/>
        <dbReference type="ChEBI" id="CHEBI:61560"/>
        <dbReference type="ChEBI" id="CHEBI:173112"/>
        <dbReference type="EC" id="2.7.7.7"/>
    </reaction>
</comment>
<dbReference type="Pfam" id="PF03104">
    <property type="entry name" value="DNA_pol_B_exo1"/>
    <property type="match status" value="1"/>
</dbReference>
<reference evidence="22 23" key="1">
    <citation type="submission" date="2024-01" db="EMBL/GenBank/DDBJ databases">
        <title>Comparative genomics of Cryptococcus and Kwoniella reveals pathogenesis evolution and contrasting modes of karyotype evolution via chromosome fusion or intercentromeric recombination.</title>
        <authorList>
            <person name="Coelho M.A."/>
            <person name="David-Palma M."/>
            <person name="Shea T."/>
            <person name="Bowers K."/>
            <person name="McGinley-Smith S."/>
            <person name="Mohammad A.W."/>
            <person name="Gnirke A."/>
            <person name="Yurkov A.M."/>
            <person name="Nowrousian M."/>
            <person name="Sun S."/>
            <person name="Cuomo C.A."/>
            <person name="Heitman J."/>
        </authorList>
    </citation>
    <scope>NUCLEOTIDE SEQUENCE [LARGE SCALE GENOMIC DNA]</scope>
    <source>
        <strain evidence="22 23">CBS 6074</strain>
    </source>
</reference>
<evidence type="ECO:0000256" key="5">
    <source>
        <dbReference type="ARBA" id="ARBA00022679"/>
    </source>
</evidence>
<keyword evidence="14 19" id="KW-0238">DNA-binding</keyword>
<dbReference type="Gene3D" id="3.30.420.10">
    <property type="entry name" value="Ribonuclease H-like superfamily/Ribonuclease H"/>
    <property type="match status" value="1"/>
</dbReference>
<dbReference type="FunFam" id="3.30.420.10:FF:000010">
    <property type="entry name" value="DNA polymerase epsilon catalytic subunit"/>
    <property type="match status" value="1"/>
</dbReference>
<keyword evidence="7 19" id="KW-0235">DNA replication</keyword>
<organism evidence="22 23">
    <name type="scientific">Kwoniella dendrophila CBS 6074</name>
    <dbReference type="NCBI Taxonomy" id="1295534"/>
    <lineage>
        <taxon>Eukaryota</taxon>
        <taxon>Fungi</taxon>
        <taxon>Dikarya</taxon>
        <taxon>Basidiomycota</taxon>
        <taxon>Agaricomycotina</taxon>
        <taxon>Tremellomycetes</taxon>
        <taxon>Tremellales</taxon>
        <taxon>Cryptococcaceae</taxon>
        <taxon>Kwoniella</taxon>
    </lineage>
</organism>
<evidence type="ECO:0000313" key="23">
    <source>
        <dbReference type="Proteomes" id="UP001355207"/>
    </source>
</evidence>
<dbReference type="FunFam" id="1.10.287.690:FF:000005">
    <property type="entry name" value="DNA polymerase epsilon catalytic subunit"/>
    <property type="match status" value="1"/>
</dbReference>
<evidence type="ECO:0000256" key="1">
    <source>
        <dbReference type="ARBA" id="ARBA00001966"/>
    </source>
</evidence>
<dbReference type="Pfam" id="PF23250">
    <property type="entry name" value="zf_DPOE_2"/>
    <property type="match status" value="1"/>
</dbReference>
<keyword evidence="8 19" id="KW-0479">Metal-binding</keyword>
<dbReference type="GO" id="GO:0051539">
    <property type="term" value="F:4 iron, 4 sulfur cluster binding"/>
    <property type="evidence" value="ECO:0007669"/>
    <property type="project" value="UniProtKB-KW"/>
</dbReference>
<accession>A0AAX4JMA8</accession>
<evidence type="ECO:0000256" key="8">
    <source>
        <dbReference type="ARBA" id="ARBA00022723"/>
    </source>
</evidence>
<dbReference type="PANTHER" id="PTHR10670:SF0">
    <property type="entry name" value="DNA POLYMERASE EPSILON CATALYTIC SUBUNIT A"/>
    <property type="match status" value="1"/>
</dbReference>
<dbReference type="SUPFAM" id="SSF56672">
    <property type="entry name" value="DNA/RNA polymerases"/>
    <property type="match status" value="1"/>
</dbReference>
<dbReference type="GO" id="GO:0008310">
    <property type="term" value="F:single-stranded DNA 3'-5' DNA exonuclease activity"/>
    <property type="evidence" value="ECO:0007669"/>
    <property type="project" value="TreeGrafter"/>
</dbReference>
<dbReference type="GO" id="GO:0008622">
    <property type="term" value="C:epsilon DNA polymerase complex"/>
    <property type="evidence" value="ECO:0007669"/>
    <property type="project" value="InterPro"/>
</dbReference>
<comment type="subcellular location">
    <subcellularLocation>
        <location evidence="2 19">Nucleus</location>
    </subcellularLocation>
</comment>
<sequence length="2291" mass="261295">MSSRGSFRGRGRGGGSNTRFTGKRRSGRGGGVAYGIDRPAPNREDDGTAAAEKFEEIKIQDEIDEKLGFWRFESSRADGEEKTGWLVNMHQTLVQSSSHAGGLAAVDFYFIQDDGGMFKATIPYEPYFYVTCRAGTETIVEEWLLKRFEGILVRVEREKKWDLSLPNHLLSAPPIFLKLFFNNTADLQSTKREILPLAEANSAKFTAVDAYADIIGAQNAMNGHGGDDDEKAWGAEDDSRKRRDKEPAECIIDIREHDINYYLRVAIDLDVRVGLWYSVTSKTGTISLERITSIVKRAEPVIMAYDIETTKQPLKFPDQQTDQIMMISYMIDGQGYLITNREIVSEDIDDFEYTPKEEYPGDFTIFNEPDEPAVIRRWFEHIRDSKPTVMVTYNGDSFDFPFVDVRAKIHGISMYDEIGFKPDIENEYKSRATIHMDCFRWVKRDSYLPQGSQGLKAVTKAKLGYNPTELDPELMTPYAIEQPHILAQYSVSDAVATYYLYMKYVHPFVFSLCNIIPLNPDEVLRKGSGTLCETLLMVEAYQAHIIMPNRHEDPHGMTYEGHLLSSETYVGGHVEALEAGVFRSDIPTHFKMEPSACEQLIGDLDAALKFSLIEEGQIKLEDVENYDEVKAQIQEALELMRDNPNRMDKPLIYHLDVAAMYPNIMLSNRLQPDSMKDEAACAVCDYNRPDKTCDRRLEWAWRGEYFPAKRDEVNMVRYALEQELFPPKYPNGPKRRFVDLAQGDQSALIHKRLGDYSRKVYKKTHETKIVTKEAIICQRENSFYIDTVRAFRDRRYEYKGLHKTWKKNLDKAFEEGGAVSAVDEAKKMIVLYDSLQLAHKCILNSFYGYVMRKGARWYSMEMAGITCLTGASIIQMARQLVEQIGRPLELDTDGIWCMLPGVFPEDFKFKLKNGKSFGISYPCTMLNHLVHAKFTNHQYHELVDKETGRYEVRKENSIFFELDGPYKAMILPSSKEEDKLLKKRYAVFNPDGSLAELKGFEVKRRGELQLIKIFQSQIFDKFLLGTTTEECYAAVAEVADQWLDILQSKASSLDDDELVDLIAENRSMSKTLAEYGTQKSTSISTARRLAEFLGDQMVKDKGLACRFIISSKPNGAPVTERAIPVAIFTAEEPIKKHFLKKWLKDNSLTDFDLRTILDWAYYTERLGSVIQKLITIPAALQKVANPVPRIRHPDWLFKRVAAKEDKFQQHKLTDLFAKMRTENGGDIEDMGKSKTGPKMAIVKKKKVVREKTPEPIPDPEEDYSTYIRVMKKQWRKKRIERSRARKQGTGQIGTVTSMLRTKSLNLNSRQWDIIQIASTNRPGEFKLWLAIDGTFQSVRLRIPREFYLNFKTLPVEGTFSDRYETTSVARVLPRGQPARHLFRLLVDEALFVEGESHFSSMINNPNVDGAFELQVPLVVRALLQFGTNCTLKTTSLGGLNRGLDKGFDLSELERPGTSVLRHKYLDEGKGIKYHFLYHATFNSRHLIALFSPDTTNTVKIYIVDSSRTPERLPNPTRWYKERLEKVSVNSKTGMFTYPESESIEFITNYYKNELSALRQLSKDLQNIRHGLNVITLCSPFEHSYYQVISPIFSEFPFITFKGTDEKPSLGWLVQSSRRMINQYLRLSNWIKNQIEFAAHYDVPVGNLGQDAPIFLADIEFARRLKQQDMILWWSASSRPDLGGSEEDANLSEDLISPRMSNRGCYSSVVLEMEISDLAINAVLQSALVNEMEGSGTGSLAFDSASHNLDEYAKGTANTSVMLGDAVLSTQTFGVLKSMVRSWFLDKARAHVKGNHNSTINDLVIDQFYRWINSTSSNMFEPSLQRFLFGLMKKIYLQLLSEFKRLGCQLVYADFNKIFLLTTKPDAGSALAFSKYLIIAANSQDLFKHLILNINQFWNYLAWLDIYNFGGVKISPEKLLINSTTSTDNNNNATSKFEISMDWNIQSFLPGILQPIFERNVAQFIYQLYNAKRQSYDEQSREPLRVIHNLNITKPGEEEIKSNINPVKEKEKSLGSKAIQGLLTRKLLSDISAVKKRQLMSNLDQEKFDSLLFPLLPGSIYNNYSNTNGNGNEKEKFNPTLELIKFILEIFSLSNSNHLIEIQILRKNLLDLIGIKEFSKQAQFKNPCGGGISSSSSNSSSGGGAGVGNNGSLEIQSIICKKCNSIRNLDLCRDPDRLPIYDPIDQVMLPPLKKSWVCHKCDSEYDKFQIEQPLIETITKIQTSYQTQDIICMKCNSSKSDNLAATCHCGGSFKSSLNKNELKMRLKMIQSVSQYHELPLVASYVEEVLNRW</sequence>
<dbReference type="InterPro" id="IPR054475">
    <property type="entry name" value="Znf-DPOE"/>
</dbReference>
<dbReference type="Proteomes" id="UP001355207">
    <property type="component" value="Chromosome 1"/>
</dbReference>
<dbReference type="GO" id="GO:0000278">
    <property type="term" value="P:mitotic cell cycle"/>
    <property type="evidence" value="ECO:0007669"/>
    <property type="project" value="TreeGrafter"/>
</dbReference>
<dbReference type="GO" id="GO:0006297">
    <property type="term" value="P:nucleotide-excision repair, DNA gap filling"/>
    <property type="evidence" value="ECO:0007669"/>
    <property type="project" value="TreeGrafter"/>
</dbReference>
<evidence type="ECO:0000256" key="4">
    <source>
        <dbReference type="ARBA" id="ARBA00022485"/>
    </source>
</evidence>
<keyword evidence="4 19" id="KW-0004">4Fe-4S</keyword>
<evidence type="ECO:0000256" key="17">
    <source>
        <dbReference type="ARBA" id="ARBA00057054"/>
    </source>
</evidence>
<comment type="function">
    <text evidence="17 19">DNA polymerase II participates in chromosomal DNA replication.</text>
</comment>
<dbReference type="InterPro" id="IPR043502">
    <property type="entry name" value="DNA/RNA_pol_sf"/>
</dbReference>
<dbReference type="GO" id="GO:0003887">
    <property type="term" value="F:DNA-directed DNA polymerase activity"/>
    <property type="evidence" value="ECO:0007669"/>
    <property type="project" value="UniProtKB-KW"/>
</dbReference>
<comment type="subunit">
    <text evidence="18">Heterotetramer. Consists of 4 subunits: POL2, DPB2, DPB3 and DPB4.</text>
</comment>
<keyword evidence="23" id="KW-1185">Reference proteome</keyword>
<keyword evidence="6 19" id="KW-0548">Nucleotidyltransferase</keyword>
<evidence type="ECO:0000256" key="6">
    <source>
        <dbReference type="ARBA" id="ARBA00022695"/>
    </source>
</evidence>
<dbReference type="GeneID" id="91091456"/>
<dbReference type="CDD" id="cd05535">
    <property type="entry name" value="POLBc_epsilon"/>
    <property type="match status" value="1"/>
</dbReference>
<evidence type="ECO:0000256" key="3">
    <source>
        <dbReference type="ARBA" id="ARBA00005755"/>
    </source>
</evidence>
<keyword evidence="5 19" id="KW-0808">Transferase</keyword>
<keyword evidence="11 19" id="KW-0239">DNA-directed DNA polymerase</keyword>
<feature type="domain" description="DNA polymerase epsilon catalytic subunit A C-terminal" evidence="21">
    <location>
        <begin position="1514"/>
        <end position="1911"/>
    </location>
</feature>
<comment type="cofactor">
    <cofactor evidence="1 19">
        <name>[4Fe-4S] cluster</name>
        <dbReference type="ChEBI" id="CHEBI:49883"/>
    </cofactor>
</comment>
<dbReference type="InterPro" id="IPR012337">
    <property type="entry name" value="RNaseH-like_sf"/>
</dbReference>
<feature type="region of interest" description="Disordered" evidence="20">
    <location>
        <begin position="1"/>
        <end position="48"/>
    </location>
</feature>
<dbReference type="InterPro" id="IPR036397">
    <property type="entry name" value="RNaseH_sf"/>
</dbReference>
<evidence type="ECO:0000256" key="15">
    <source>
        <dbReference type="ARBA" id="ARBA00023242"/>
    </source>
</evidence>
<dbReference type="Gene3D" id="3.90.1600.10">
    <property type="entry name" value="Palm domain of DNA polymerase"/>
    <property type="match status" value="1"/>
</dbReference>
<evidence type="ECO:0000259" key="21">
    <source>
        <dbReference type="SMART" id="SM01159"/>
    </source>
</evidence>
<dbReference type="InterPro" id="IPR006172">
    <property type="entry name" value="DNA-dir_DNA_pol_B"/>
</dbReference>